<evidence type="ECO:0000259" key="25">
    <source>
        <dbReference type="PROSITE" id="PS50011"/>
    </source>
</evidence>
<evidence type="ECO:0000256" key="12">
    <source>
        <dbReference type="ARBA" id="ARBA00022737"/>
    </source>
</evidence>
<keyword evidence="19" id="KW-0325">Glycoprotein</keyword>
<evidence type="ECO:0000256" key="16">
    <source>
        <dbReference type="ARBA" id="ARBA00022989"/>
    </source>
</evidence>
<comment type="similarity">
    <text evidence="3">Belongs to the protein kinase superfamily. Ser/Thr protein kinase family.</text>
</comment>
<dbReference type="InterPro" id="IPR055414">
    <property type="entry name" value="LRR_R13L4/SHOC2-like"/>
</dbReference>
<dbReference type="InterPro" id="IPR013210">
    <property type="entry name" value="LRR_N_plant-typ"/>
</dbReference>
<organism evidence="26 27">
    <name type="scientific">Punica granatum</name>
    <name type="common">Pomegranate</name>
    <dbReference type="NCBI Taxonomy" id="22663"/>
    <lineage>
        <taxon>Eukaryota</taxon>
        <taxon>Viridiplantae</taxon>
        <taxon>Streptophyta</taxon>
        <taxon>Embryophyta</taxon>
        <taxon>Tracheophyta</taxon>
        <taxon>Spermatophyta</taxon>
        <taxon>Magnoliopsida</taxon>
        <taxon>eudicotyledons</taxon>
        <taxon>Gunneridae</taxon>
        <taxon>Pentapetalae</taxon>
        <taxon>rosids</taxon>
        <taxon>malvids</taxon>
        <taxon>Myrtales</taxon>
        <taxon>Lythraceae</taxon>
        <taxon>Punica</taxon>
    </lineage>
</organism>
<keyword evidence="5" id="KW-1003">Cell membrane</keyword>
<evidence type="ECO:0000256" key="6">
    <source>
        <dbReference type="ARBA" id="ARBA00022527"/>
    </source>
</evidence>
<evidence type="ECO:0000256" key="4">
    <source>
        <dbReference type="ARBA" id="ARBA00012513"/>
    </source>
</evidence>
<dbReference type="SUPFAM" id="SSF56112">
    <property type="entry name" value="Protein kinase-like (PK-like)"/>
    <property type="match status" value="1"/>
</dbReference>
<keyword evidence="10 23" id="KW-0812">Transmembrane</keyword>
<dbReference type="InterPro" id="IPR008271">
    <property type="entry name" value="Ser/Thr_kinase_AS"/>
</dbReference>
<dbReference type="EMBL" id="MTKT01004694">
    <property type="protein sequence ID" value="OWM70338.1"/>
    <property type="molecule type" value="Genomic_DNA"/>
</dbReference>
<evidence type="ECO:0000256" key="11">
    <source>
        <dbReference type="ARBA" id="ARBA00022729"/>
    </source>
</evidence>
<evidence type="ECO:0000256" key="13">
    <source>
        <dbReference type="ARBA" id="ARBA00022741"/>
    </source>
</evidence>
<evidence type="ECO:0000256" key="21">
    <source>
        <dbReference type="ARBA" id="ARBA00048679"/>
    </source>
</evidence>
<name>A0A218WD03_PUNGR</name>
<dbReference type="FunFam" id="3.30.200.20:FF:000432">
    <property type="entry name" value="LRR receptor-like serine/threonine-protein kinase EFR"/>
    <property type="match status" value="1"/>
</dbReference>
<keyword evidence="15 22" id="KW-0067">ATP-binding</keyword>
<gene>
    <name evidence="26" type="ORF">CDL15_Pgr017503</name>
</gene>
<keyword evidence="11 24" id="KW-0732">Signal</keyword>
<dbReference type="FunFam" id="1.10.510.10:FF:000358">
    <property type="entry name" value="Putative leucine-rich repeat receptor-like serine/threonine-protein kinase"/>
    <property type="match status" value="1"/>
</dbReference>
<evidence type="ECO:0000256" key="18">
    <source>
        <dbReference type="ARBA" id="ARBA00023170"/>
    </source>
</evidence>
<dbReference type="InterPro" id="IPR032675">
    <property type="entry name" value="LRR_dom_sf"/>
</dbReference>
<dbReference type="PROSITE" id="PS00108">
    <property type="entry name" value="PROTEIN_KINASE_ST"/>
    <property type="match status" value="1"/>
</dbReference>
<feature type="transmembrane region" description="Helical" evidence="23">
    <location>
        <begin position="660"/>
        <end position="680"/>
    </location>
</feature>
<evidence type="ECO:0000256" key="15">
    <source>
        <dbReference type="ARBA" id="ARBA00022840"/>
    </source>
</evidence>
<keyword evidence="16 23" id="KW-1133">Transmembrane helix</keyword>
<comment type="caution">
    <text evidence="26">The sequence shown here is derived from an EMBL/GenBank/DDBJ whole genome shotgun (WGS) entry which is preliminary data.</text>
</comment>
<evidence type="ECO:0000256" key="14">
    <source>
        <dbReference type="ARBA" id="ARBA00022777"/>
    </source>
</evidence>
<feature type="signal peptide" evidence="24">
    <location>
        <begin position="1"/>
        <end position="35"/>
    </location>
</feature>
<comment type="catalytic activity">
    <reaction evidence="20">
        <text>L-threonyl-[protein] + ATP = O-phospho-L-threonyl-[protein] + ADP + H(+)</text>
        <dbReference type="Rhea" id="RHEA:46608"/>
        <dbReference type="Rhea" id="RHEA-COMP:11060"/>
        <dbReference type="Rhea" id="RHEA-COMP:11605"/>
        <dbReference type="ChEBI" id="CHEBI:15378"/>
        <dbReference type="ChEBI" id="CHEBI:30013"/>
        <dbReference type="ChEBI" id="CHEBI:30616"/>
        <dbReference type="ChEBI" id="CHEBI:61977"/>
        <dbReference type="ChEBI" id="CHEBI:456216"/>
        <dbReference type="EC" id="2.7.11.1"/>
    </reaction>
</comment>
<dbReference type="Proteomes" id="UP000197138">
    <property type="component" value="Unassembled WGS sequence"/>
</dbReference>
<dbReference type="Pfam" id="PF00560">
    <property type="entry name" value="LRR_1"/>
    <property type="match status" value="6"/>
</dbReference>
<dbReference type="FunFam" id="3.80.10.10:FF:000288">
    <property type="entry name" value="LRR receptor-like serine/threonine-protein kinase EFR"/>
    <property type="match status" value="1"/>
</dbReference>
<evidence type="ECO:0000313" key="27">
    <source>
        <dbReference type="Proteomes" id="UP000197138"/>
    </source>
</evidence>
<dbReference type="Gene3D" id="1.10.510.10">
    <property type="entry name" value="Transferase(Phosphotransferase) domain 1"/>
    <property type="match status" value="1"/>
</dbReference>
<keyword evidence="14" id="KW-0418">Kinase</keyword>
<dbReference type="Gene3D" id="3.80.10.10">
    <property type="entry name" value="Ribonuclease Inhibitor"/>
    <property type="match status" value="3"/>
</dbReference>
<evidence type="ECO:0000256" key="1">
    <source>
        <dbReference type="ARBA" id="ARBA00004162"/>
    </source>
</evidence>
<evidence type="ECO:0000256" key="23">
    <source>
        <dbReference type="SAM" id="Phobius"/>
    </source>
</evidence>
<accession>A0A218WD03</accession>
<keyword evidence="13 22" id="KW-0547">Nucleotide-binding</keyword>
<evidence type="ECO:0000256" key="22">
    <source>
        <dbReference type="PROSITE-ProRule" id="PRU10141"/>
    </source>
</evidence>
<feature type="chain" id="PRO_5012374783" description="non-specific serine/threonine protein kinase" evidence="24">
    <location>
        <begin position="36"/>
        <end position="1031"/>
    </location>
</feature>
<dbReference type="Gene3D" id="3.30.200.20">
    <property type="entry name" value="Phosphorylase Kinase, domain 1"/>
    <property type="match status" value="1"/>
</dbReference>
<keyword evidence="6" id="KW-0723">Serine/threonine-protein kinase</keyword>
<reference evidence="27" key="1">
    <citation type="journal article" date="2017" name="Plant J.">
        <title>The pomegranate (Punica granatum L.) genome and the genomics of punicalagin biosynthesis.</title>
        <authorList>
            <person name="Qin G."/>
            <person name="Xu C."/>
            <person name="Ming R."/>
            <person name="Tang H."/>
            <person name="Guyot R."/>
            <person name="Kramer E.M."/>
            <person name="Hu Y."/>
            <person name="Yi X."/>
            <person name="Qi Y."/>
            <person name="Xu X."/>
            <person name="Gao Z."/>
            <person name="Pan H."/>
            <person name="Jian J."/>
            <person name="Tian Y."/>
            <person name="Yue Z."/>
            <person name="Xu Y."/>
        </authorList>
    </citation>
    <scope>NUCLEOTIDE SEQUENCE [LARGE SCALE GENOMIC DNA]</scope>
    <source>
        <strain evidence="27">cv. Dabenzi</strain>
    </source>
</reference>
<keyword evidence="8" id="KW-0433">Leucine-rich repeat</keyword>
<dbReference type="PROSITE" id="PS50011">
    <property type="entry name" value="PROTEIN_KINASE_DOM"/>
    <property type="match status" value="1"/>
</dbReference>
<evidence type="ECO:0000256" key="19">
    <source>
        <dbReference type="ARBA" id="ARBA00023180"/>
    </source>
</evidence>
<dbReference type="InterPro" id="IPR003591">
    <property type="entry name" value="Leu-rich_rpt_typical-subtyp"/>
</dbReference>
<dbReference type="GO" id="GO:0004674">
    <property type="term" value="F:protein serine/threonine kinase activity"/>
    <property type="evidence" value="ECO:0007669"/>
    <property type="project" value="UniProtKB-KW"/>
</dbReference>
<keyword evidence="18" id="KW-0675">Receptor</keyword>
<dbReference type="InterPro" id="IPR000719">
    <property type="entry name" value="Prot_kinase_dom"/>
</dbReference>
<dbReference type="PANTHER" id="PTHR27000">
    <property type="entry name" value="LEUCINE-RICH REPEAT RECEPTOR-LIKE PROTEIN KINASE FAMILY PROTEIN-RELATED"/>
    <property type="match status" value="1"/>
</dbReference>
<evidence type="ECO:0000256" key="8">
    <source>
        <dbReference type="ARBA" id="ARBA00022614"/>
    </source>
</evidence>
<dbReference type="PROSITE" id="PS00107">
    <property type="entry name" value="PROTEIN_KINASE_ATP"/>
    <property type="match status" value="1"/>
</dbReference>
<evidence type="ECO:0000256" key="7">
    <source>
        <dbReference type="ARBA" id="ARBA00022553"/>
    </source>
</evidence>
<dbReference type="InterPro" id="IPR001611">
    <property type="entry name" value="Leu-rich_rpt"/>
</dbReference>
<keyword evidence="9" id="KW-0808">Transferase</keyword>
<dbReference type="Pfam" id="PF08263">
    <property type="entry name" value="LRRNT_2"/>
    <property type="match status" value="1"/>
</dbReference>
<evidence type="ECO:0000256" key="24">
    <source>
        <dbReference type="SAM" id="SignalP"/>
    </source>
</evidence>
<proteinExistence type="inferred from homology"/>
<dbReference type="GO" id="GO:0005524">
    <property type="term" value="F:ATP binding"/>
    <property type="evidence" value="ECO:0007669"/>
    <property type="project" value="UniProtKB-UniRule"/>
</dbReference>
<evidence type="ECO:0000256" key="10">
    <source>
        <dbReference type="ARBA" id="ARBA00022692"/>
    </source>
</evidence>
<dbReference type="FunFam" id="3.80.10.10:FF:000095">
    <property type="entry name" value="LRR receptor-like serine/threonine-protein kinase GSO1"/>
    <property type="match status" value="1"/>
</dbReference>
<dbReference type="Pfam" id="PF23598">
    <property type="entry name" value="LRR_14"/>
    <property type="match status" value="1"/>
</dbReference>
<evidence type="ECO:0000256" key="9">
    <source>
        <dbReference type="ARBA" id="ARBA00022679"/>
    </source>
</evidence>
<sequence length="1031" mass="111973">MESQLPLPHQRSPAATLWLLHCITAIALVTCSASGAKWTHGNENDRLALLEFKANIIDPLGVLSSWNSSHHICEWFGVTCGRRHRRVARLELKSQGLCGTISPHIGNLSFLRVLDLVNNSFHSRIPLEVGRLSRLQYFYLSNNSLHGSIPPSLSSCSNLVGIRLSNNKLEGQLPVDLGFLSKLKRLILGLNELNGVIPASIGNLTSLEHLVMQENKLGGKIPDTLGNLRNLKVLSLWDNNLVGNIPSSVTNISSMEVLAVSHNRLAGTLPLDLGITLPNIQYFSIAINQFFGPIPRSISNMSQLSSFIIQSNNFTGDVPSFQQMSNLYWFSVADNYLGSEQANDLNFLCSLANSTTLHRLHISVNNFGGAMPKCIGNMSNTLNDFTLHGNALSGTLPSSIGYLVGLEVLSLSYNSFSGIIPPEIGSLNKIKRLYLAICEFTGEIPRTLGNLTVMTILSLLGNNLTGTIPSSLGKCQSLLSLDLSENKLAGAIPPEIMSLSSLSIYADFSENDLAGELPMEIGNLKSLTQLDLSRNRLLGEIPSSLGSCMSLMFLSMQDNMFTGPIPSTLSSLKGIQELNLSHNRLSGQIPEFLKDLNLSILDLSFNNFQGKLPKEGVFANSSATSVRGNKELCGGLPEYRLIKCQSTGKSSNGRVRNASIYTASGILATTLVFLLLFFLWHRKQRKTVASGASNDGFLKVSYGDLLKATDGFSSANLIGTGSFGSVFRGVLGLEQTAIAVKVLNLDRHGASKSFIAECEALRNIRHRNLVKVLTACSGSDYQGNDFKALVYEFMVNGSIDEWLHPPVGTSGEREDIQRQLGLVQRVNIASDVACALDYLHHQCETPIVHCDLKPSNILIDGEMTGHVGDFGLVRFMPEATRELISDQTSSIGVKGSLGSIAPEYGAAAEVSINGDVYSYGILILEMFTGKRPTDNMFGDGLNLHSFAMAALPEQVLQIIDPVLLGESQNEDESRGIRRSQRSHERLLKIQECLVSIVEIGVVCSSEIPRDRMSTGDVAAALQAIRNKLLGS</sequence>
<comment type="subcellular location">
    <subcellularLocation>
        <location evidence="1">Cell membrane</location>
        <topology evidence="1">Single-pass membrane protein</topology>
    </subcellularLocation>
    <subcellularLocation>
        <location evidence="2">Membrane</location>
        <topology evidence="2">Single-pass type I membrane protein</topology>
    </subcellularLocation>
</comment>
<evidence type="ECO:0000313" key="26">
    <source>
        <dbReference type="EMBL" id="OWM70338.1"/>
    </source>
</evidence>
<evidence type="ECO:0000256" key="17">
    <source>
        <dbReference type="ARBA" id="ARBA00023136"/>
    </source>
</evidence>
<dbReference type="PRINTS" id="PR00019">
    <property type="entry name" value="LEURICHRPT"/>
</dbReference>
<keyword evidence="7" id="KW-0597">Phosphoprotein</keyword>
<dbReference type="GO" id="GO:0005886">
    <property type="term" value="C:plasma membrane"/>
    <property type="evidence" value="ECO:0007669"/>
    <property type="project" value="UniProtKB-SubCell"/>
</dbReference>
<evidence type="ECO:0000256" key="5">
    <source>
        <dbReference type="ARBA" id="ARBA00022475"/>
    </source>
</evidence>
<evidence type="ECO:0000256" key="2">
    <source>
        <dbReference type="ARBA" id="ARBA00004479"/>
    </source>
</evidence>
<comment type="catalytic activity">
    <reaction evidence="21">
        <text>L-seryl-[protein] + ATP = O-phospho-L-seryl-[protein] + ADP + H(+)</text>
        <dbReference type="Rhea" id="RHEA:17989"/>
        <dbReference type="Rhea" id="RHEA-COMP:9863"/>
        <dbReference type="Rhea" id="RHEA-COMP:11604"/>
        <dbReference type="ChEBI" id="CHEBI:15378"/>
        <dbReference type="ChEBI" id="CHEBI:29999"/>
        <dbReference type="ChEBI" id="CHEBI:30616"/>
        <dbReference type="ChEBI" id="CHEBI:83421"/>
        <dbReference type="ChEBI" id="CHEBI:456216"/>
        <dbReference type="EC" id="2.7.11.1"/>
    </reaction>
</comment>
<dbReference type="Pfam" id="PF07714">
    <property type="entry name" value="PK_Tyr_Ser-Thr"/>
    <property type="match status" value="1"/>
</dbReference>
<dbReference type="SMART" id="SM00220">
    <property type="entry name" value="S_TKc"/>
    <property type="match status" value="1"/>
</dbReference>
<evidence type="ECO:0000256" key="20">
    <source>
        <dbReference type="ARBA" id="ARBA00047899"/>
    </source>
</evidence>
<dbReference type="SUPFAM" id="SSF52058">
    <property type="entry name" value="L domain-like"/>
    <property type="match status" value="2"/>
</dbReference>
<dbReference type="SMART" id="SM00369">
    <property type="entry name" value="LRR_TYP"/>
    <property type="match status" value="6"/>
</dbReference>
<dbReference type="InterPro" id="IPR001245">
    <property type="entry name" value="Ser-Thr/Tyr_kinase_cat_dom"/>
</dbReference>
<feature type="domain" description="Protein kinase" evidence="25">
    <location>
        <begin position="712"/>
        <end position="986"/>
    </location>
</feature>
<dbReference type="EC" id="2.7.11.1" evidence="4"/>
<protein>
    <recommendedName>
        <fullName evidence="4">non-specific serine/threonine protein kinase</fullName>
        <ecNumber evidence="4">2.7.11.1</ecNumber>
    </recommendedName>
</protein>
<keyword evidence="12" id="KW-0677">Repeat</keyword>
<dbReference type="AlphaFoldDB" id="A0A218WD03"/>
<dbReference type="PANTHER" id="PTHR27000:SF777">
    <property type="entry name" value="PROTEIN KINASE DOMAIN-CONTAINING PROTEIN"/>
    <property type="match status" value="1"/>
</dbReference>
<dbReference type="InterPro" id="IPR017441">
    <property type="entry name" value="Protein_kinase_ATP_BS"/>
</dbReference>
<keyword evidence="17 23" id="KW-0472">Membrane</keyword>
<evidence type="ECO:0000256" key="3">
    <source>
        <dbReference type="ARBA" id="ARBA00008684"/>
    </source>
</evidence>
<dbReference type="InterPro" id="IPR011009">
    <property type="entry name" value="Kinase-like_dom_sf"/>
</dbReference>
<feature type="binding site" evidence="22">
    <location>
        <position position="741"/>
    </location>
    <ligand>
        <name>ATP</name>
        <dbReference type="ChEBI" id="CHEBI:30616"/>
    </ligand>
</feature>